<dbReference type="GO" id="GO:0046872">
    <property type="term" value="F:metal ion binding"/>
    <property type="evidence" value="ECO:0007669"/>
    <property type="project" value="UniProtKB-KW"/>
</dbReference>
<protein>
    <recommendedName>
        <fullName evidence="3">FYVE-type zinc finger domain-containing protein</fullName>
    </recommendedName>
</protein>
<feature type="domain" description="FYVE-type zinc finger" evidence="3">
    <location>
        <begin position="32"/>
        <end position="78"/>
    </location>
</feature>
<dbReference type="SUPFAM" id="SSF57903">
    <property type="entry name" value="FYVE/PHD zinc finger"/>
    <property type="match status" value="1"/>
</dbReference>
<dbReference type="EMBL" id="SRMA01027005">
    <property type="protein sequence ID" value="TRY62403.1"/>
    <property type="molecule type" value="Genomic_DNA"/>
</dbReference>
<feature type="compositionally biased region" description="Polar residues" evidence="2">
    <location>
        <begin position="85"/>
        <end position="95"/>
    </location>
</feature>
<evidence type="ECO:0000313" key="5">
    <source>
        <dbReference type="Proteomes" id="UP000316079"/>
    </source>
</evidence>
<dbReference type="STRING" id="623744.A0A553NAE3"/>
<name>A0A553NAE3_9TELE</name>
<dbReference type="PANTHER" id="PTHR45729">
    <property type="entry name" value="RABPHILIN, ISOFORM A"/>
    <property type="match status" value="1"/>
</dbReference>
<sequence>MTEAIFGSGNEQWVCPNDRQLTLRAKQVTYRCLVEHLENMRRSAMGNGLSQCLLCGEEFGLLGSSSVLCSDCHMLQAEEGDKPPKQSTPKQTSITDAFEQQKKYDKNSPEARKINRAVAEFI</sequence>
<evidence type="ECO:0000313" key="4">
    <source>
        <dbReference type="EMBL" id="TRY62403.1"/>
    </source>
</evidence>
<dbReference type="Gene3D" id="3.30.40.10">
    <property type="entry name" value="Zinc/RING finger domain, C3HC4 (zinc finger)"/>
    <property type="match status" value="1"/>
</dbReference>
<keyword evidence="1" id="KW-0479">Metal-binding</keyword>
<comment type="caution">
    <text evidence="4">The sequence shown here is derived from an EMBL/GenBank/DDBJ whole genome shotgun (WGS) entry which is preliminary data.</text>
</comment>
<dbReference type="OrthoDB" id="270970at2759"/>
<dbReference type="GO" id="GO:0017158">
    <property type="term" value="P:regulation of calcium ion-dependent exocytosis"/>
    <property type="evidence" value="ECO:0007669"/>
    <property type="project" value="TreeGrafter"/>
</dbReference>
<dbReference type="InterPro" id="IPR011011">
    <property type="entry name" value="Znf_FYVE_PHD"/>
</dbReference>
<dbReference type="InterPro" id="IPR043566">
    <property type="entry name" value="Rabphilin/DOC2/Noc2"/>
</dbReference>
<gene>
    <name evidence="4" type="ORF">DNTS_031817</name>
</gene>
<dbReference type="InterPro" id="IPR041282">
    <property type="entry name" value="FYVE_2"/>
</dbReference>
<keyword evidence="5" id="KW-1185">Reference proteome</keyword>
<evidence type="ECO:0000256" key="1">
    <source>
        <dbReference type="ARBA" id="ARBA00022723"/>
    </source>
</evidence>
<accession>A0A553NAE3</accession>
<organism evidence="4 5">
    <name type="scientific">Danionella cerebrum</name>
    <dbReference type="NCBI Taxonomy" id="2873325"/>
    <lineage>
        <taxon>Eukaryota</taxon>
        <taxon>Metazoa</taxon>
        <taxon>Chordata</taxon>
        <taxon>Craniata</taxon>
        <taxon>Vertebrata</taxon>
        <taxon>Euteleostomi</taxon>
        <taxon>Actinopterygii</taxon>
        <taxon>Neopterygii</taxon>
        <taxon>Teleostei</taxon>
        <taxon>Ostariophysi</taxon>
        <taxon>Cypriniformes</taxon>
        <taxon>Danionidae</taxon>
        <taxon>Danioninae</taxon>
        <taxon>Danionella</taxon>
    </lineage>
</organism>
<feature type="compositionally biased region" description="Basic and acidic residues" evidence="2">
    <location>
        <begin position="99"/>
        <end position="109"/>
    </location>
</feature>
<dbReference type="AlphaFoldDB" id="A0A553NAE3"/>
<dbReference type="Proteomes" id="UP000316079">
    <property type="component" value="Unassembled WGS sequence"/>
</dbReference>
<dbReference type="GO" id="GO:0006887">
    <property type="term" value="P:exocytosis"/>
    <property type="evidence" value="ECO:0007669"/>
    <property type="project" value="TreeGrafter"/>
</dbReference>
<proteinExistence type="predicted"/>
<dbReference type="GO" id="GO:0061669">
    <property type="term" value="P:spontaneous neurotransmitter secretion"/>
    <property type="evidence" value="ECO:0007669"/>
    <property type="project" value="TreeGrafter"/>
</dbReference>
<dbReference type="PANTHER" id="PTHR45729:SF9">
    <property type="entry name" value="DOUBLE C2-LIKE DOMAIN-CONTAINING PROTEIN BETA"/>
    <property type="match status" value="1"/>
</dbReference>
<evidence type="ECO:0000256" key="2">
    <source>
        <dbReference type="SAM" id="MobiDB-lite"/>
    </source>
</evidence>
<dbReference type="Pfam" id="PF02318">
    <property type="entry name" value="FYVE_2"/>
    <property type="match status" value="1"/>
</dbReference>
<feature type="region of interest" description="Disordered" evidence="2">
    <location>
        <begin position="78"/>
        <end position="109"/>
    </location>
</feature>
<evidence type="ECO:0000259" key="3">
    <source>
        <dbReference type="Pfam" id="PF02318"/>
    </source>
</evidence>
<dbReference type="GO" id="GO:0098793">
    <property type="term" value="C:presynapse"/>
    <property type="evidence" value="ECO:0007669"/>
    <property type="project" value="GOC"/>
</dbReference>
<reference evidence="4 5" key="1">
    <citation type="journal article" date="2019" name="Sci. Data">
        <title>Hybrid genome assembly and annotation of Danionella translucida.</title>
        <authorList>
            <person name="Kadobianskyi M."/>
            <person name="Schulze L."/>
            <person name="Schuelke M."/>
            <person name="Judkewitz B."/>
        </authorList>
    </citation>
    <scope>NUCLEOTIDE SEQUENCE [LARGE SCALE GENOMIC DNA]</scope>
    <source>
        <strain evidence="4 5">Bolton</strain>
    </source>
</reference>
<dbReference type="InterPro" id="IPR013083">
    <property type="entry name" value="Znf_RING/FYVE/PHD"/>
</dbReference>